<name>A0A418ZUP6_9RHOB</name>
<sequence>MKTLMMTAAAIAFATPMMAQDAATTAPADDTMPAETMPAETAPAGEMGTTADPMATPADPMAAPADGTAMNNDMAHGGITSAPLTAENRGMTASWLQGRDIYTTNEPSTTEWTDVTGDTVPDTWNSIATVSDIVMSNEGEVMGYIADIGGFLGMGTHTVLLDREDLHMAQFGDDVVIATNFTQEELEAMPEFDTDMVRD</sequence>
<feature type="signal peptide" evidence="1">
    <location>
        <begin position="1"/>
        <end position="19"/>
    </location>
</feature>
<dbReference type="OrthoDB" id="7876889at2"/>
<gene>
    <name evidence="2" type="ORF">D3P06_11160</name>
</gene>
<dbReference type="InterPro" id="IPR011033">
    <property type="entry name" value="PRC_barrel-like_sf"/>
</dbReference>
<accession>A0A418ZUP6</accession>
<keyword evidence="1" id="KW-0732">Signal</keyword>
<evidence type="ECO:0000313" key="2">
    <source>
        <dbReference type="EMBL" id="RJL02394.1"/>
    </source>
</evidence>
<dbReference type="Proteomes" id="UP000285530">
    <property type="component" value="Unassembled WGS sequence"/>
</dbReference>
<dbReference type="SUPFAM" id="SSF50346">
    <property type="entry name" value="PRC-barrel domain"/>
    <property type="match status" value="1"/>
</dbReference>
<comment type="caution">
    <text evidence="2">The sequence shown here is derived from an EMBL/GenBank/DDBJ whole genome shotgun (WGS) entry which is preliminary data.</text>
</comment>
<feature type="chain" id="PRO_5019186887" evidence="1">
    <location>
        <begin position="20"/>
        <end position="199"/>
    </location>
</feature>
<evidence type="ECO:0000256" key="1">
    <source>
        <dbReference type="SAM" id="SignalP"/>
    </source>
</evidence>
<dbReference type="RefSeq" id="WP_119886635.1">
    <property type="nucleotide sequence ID" value="NZ_CP067169.1"/>
</dbReference>
<organism evidence="2 3">
    <name type="scientific">Paracoccus aestuarii</name>
    <dbReference type="NCBI Taxonomy" id="453842"/>
    <lineage>
        <taxon>Bacteria</taxon>
        <taxon>Pseudomonadati</taxon>
        <taxon>Pseudomonadota</taxon>
        <taxon>Alphaproteobacteria</taxon>
        <taxon>Rhodobacterales</taxon>
        <taxon>Paracoccaceae</taxon>
        <taxon>Paracoccus</taxon>
    </lineage>
</organism>
<dbReference type="AlphaFoldDB" id="A0A418ZUP6"/>
<keyword evidence="3" id="KW-1185">Reference proteome</keyword>
<reference evidence="2 3" key="1">
    <citation type="submission" date="2018-09" db="EMBL/GenBank/DDBJ databases">
        <title>Paracoccus onubensis nov. sp. a moderate halophilic bacterium isolated from Gruta de las Maravillas (Aracena, Spain).</title>
        <authorList>
            <person name="Jurado V."/>
            <person name="Gutierrez-Patricio S."/>
            <person name="Gonzalez-Pimentel J.L."/>
            <person name="Laiz L."/>
            <person name="Saiz-Jimenez C."/>
        </authorList>
    </citation>
    <scope>NUCLEOTIDE SEQUENCE [LARGE SCALE GENOMIC DNA]</scope>
    <source>
        <strain evidence="2 3">DSM 19484</strain>
    </source>
</reference>
<proteinExistence type="predicted"/>
<dbReference type="EMBL" id="QZEV01000055">
    <property type="protein sequence ID" value="RJL02394.1"/>
    <property type="molecule type" value="Genomic_DNA"/>
</dbReference>
<dbReference type="Gene3D" id="2.30.30.240">
    <property type="entry name" value="PRC-barrel domain"/>
    <property type="match status" value="1"/>
</dbReference>
<evidence type="ECO:0000313" key="3">
    <source>
        <dbReference type="Proteomes" id="UP000285530"/>
    </source>
</evidence>
<protein>
    <submittedName>
        <fullName evidence="2">Uncharacterized protein</fullName>
    </submittedName>
</protein>